<evidence type="ECO:0000313" key="8">
    <source>
        <dbReference type="Proteomes" id="UP000015354"/>
    </source>
</evidence>
<organism evidence="7 8">
    <name type="scientific">Strigomonas culicis</name>
    <dbReference type="NCBI Taxonomy" id="28005"/>
    <lineage>
        <taxon>Eukaryota</taxon>
        <taxon>Discoba</taxon>
        <taxon>Euglenozoa</taxon>
        <taxon>Kinetoplastea</taxon>
        <taxon>Metakinetoplastina</taxon>
        <taxon>Trypanosomatida</taxon>
        <taxon>Trypanosomatidae</taxon>
        <taxon>Strigomonadinae</taxon>
        <taxon>Strigomonas</taxon>
    </lineage>
</organism>
<dbReference type="EMBL" id="ATMH01001756">
    <property type="protein sequence ID" value="EPY34215.1"/>
    <property type="molecule type" value="Genomic_DNA"/>
</dbReference>
<evidence type="ECO:0000256" key="2">
    <source>
        <dbReference type="ARBA" id="ARBA00007581"/>
    </source>
</evidence>
<dbReference type="CDD" id="cd07363">
    <property type="entry name" value="45_DOPA_Dioxygenase"/>
    <property type="match status" value="1"/>
</dbReference>
<dbReference type="Pfam" id="PF02900">
    <property type="entry name" value="LigB"/>
    <property type="match status" value="1"/>
</dbReference>
<feature type="domain" description="Extradiol ring-cleavage dioxygenase class III enzyme subunit B" evidence="6">
    <location>
        <begin position="4"/>
        <end position="181"/>
    </location>
</feature>
<comment type="caution">
    <text evidence="7">The sequence shown here is derived from an EMBL/GenBank/DDBJ whole genome shotgun (WGS) entry which is preliminary data.</text>
</comment>
<dbReference type="AlphaFoldDB" id="S9WER9"/>
<comment type="cofactor">
    <cofactor evidence="1">
        <name>Zn(2+)</name>
        <dbReference type="ChEBI" id="CHEBI:29105"/>
    </cofactor>
</comment>
<keyword evidence="5" id="KW-0560">Oxidoreductase</keyword>
<evidence type="ECO:0000259" key="6">
    <source>
        <dbReference type="Pfam" id="PF02900"/>
    </source>
</evidence>
<name>S9WER9_9TRYP</name>
<gene>
    <name evidence="7" type="ORF">STCU_01756</name>
</gene>
<comment type="similarity">
    <text evidence="2">Belongs to the DODA-type extradiol aromatic ring-opening dioxygenase family.</text>
</comment>
<dbReference type="InterPro" id="IPR014436">
    <property type="entry name" value="Extradiol_dOase_DODA"/>
</dbReference>
<dbReference type="OrthoDB" id="7396853at2759"/>
<dbReference type="Proteomes" id="UP000015354">
    <property type="component" value="Unassembled WGS sequence"/>
</dbReference>
<keyword evidence="4" id="KW-0862">Zinc</keyword>
<dbReference type="Gene3D" id="3.40.830.10">
    <property type="entry name" value="LigB-like"/>
    <property type="match status" value="1"/>
</dbReference>
<evidence type="ECO:0000256" key="1">
    <source>
        <dbReference type="ARBA" id="ARBA00001947"/>
    </source>
</evidence>
<dbReference type="PANTHER" id="PTHR30096:SF0">
    <property type="entry name" value="4,5-DOPA DIOXYGENASE EXTRADIOL-LIKE PROTEIN"/>
    <property type="match status" value="1"/>
</dbReference>
<evidence type="ECO:0000256" key="3">
    <source>
        <dbReference type="ARBA" id="ARBA00022723"/>
    </source>
</evidence>
<dbReference type="PANTHER" id="PTHR30096">
    <property type="entry name" value="4,5-DOPA DIOXYGENASE EXTRADIOL-LIKE PROTEIN"/>
    <property type="match status" value="1"/>
</dbReference>
<evidence type="ECO:0000256" key="5">
    <source>
        <dbReference type="ARBA" id="ARBA00023002"/>
    </source>
</evidence>
<keyword evidence="8" id="KW-1185">Reference proteome</keyword>
<dbReference type="GO" id="GO:0016702">
    <property type="term" value="F:oxidoreductase activity, acting on single donors with incorporation of molecular oxygen, incorporation of two atoms of oxygen"/>
    <property type="evidence" value="ECO:0007669"/>
    <property type="project" value="UniProtKB-ARBA"/>
</dbReference>
<protein>
    <submittedName>
        <fullName evidence="7">Catalytic LigB subunit of aromatic ring-opening dioxygenase</fullName>
    </submittedName>
</protein>
<sequence length="198" mass="21661">MWYDYHGFPAAGYEVKYPAPGGPELAQRMVQALCAAGLPADANPRRPYDHGVFVPLLAMFPEADIPVVPISVLASDDPQAHMAMGAALRPFRAEGVFFFGSGATMHHFGNFRKKDAGKTFGDALTDALTRHPEWPQEQRRAALRQVGAMPGFREAQPDGAHEHLMPLLTLFGTSEGPAKEVANLPFYAANVRHYLFEG</sequence>
<dbReference type="SUPFAM" id="SSF53213">
    <property type="entry name" value="LigB-like"/>
    <property type="match status" value="1"/>
</dbReference>
<evidence type="ECO:0000313" key="7">
    <source>
        <dbReference type="EMBL" id="EPY34215.1"/>
    </source>
</evidence>
<dbReference type="GO" id="GO:0008198">
    <property type="term" value="F:ferrous iron binding"/>
    <property type="evidence" value="ECO:0007669"/>
    <property type="project" value="InterPro"/>
</dbReference>
<dbReference type="GO" id="GO:0008270">
    <property type="term" value="F:zinc ion binding"/>
    <property type="evidence" value="ECO:0007669"/>
    <property type="project" value="InterPro"/>
</dbReference>
<keyword evidence="7" id="KW-0223">Dioxygenase</keyword>
<dbReference type="InterPro" id="IPR004183">
    <property type="entry name" value="Xdiol_dOase_suB"/>
</dbReference>
<evidence type="ECO:0000256" key="4">
    <source>
        <dbReference type="ARBA" id="ARBA00022833"/>
    </source>
</evidence>
<proteinExistence type="inferred from homology"/>
<reference evidence="7 8" key="1">
    <citation type="journal article" date="2013" name="PLoS ONE">
        <title>Predicting the Proteins of Angomonas deanei, Strigomonas culicis and Their Respective Endosymbionts Reveals New Aspects of the Trypanosomatidae Family.</title>
        <authorList>
            <person name="Motta M.C."/>
            <person name="Martins A.C."/>
            <person name="de Souza S.S."/>
            <person name="Catta-Preta C.M."/>
            <person name="Silva R."/>
            <person name="Klein C.C."/>
            <person name="de Almeida L.G."/>
            <person name="de Lima Cunha O."/>
            <person name="Ciapina L.P."/>
            <person name="Brocchi M."/>
            <person name="Colabardini A.C."/>
            <person name="de Araujo Lima B."/>
            <person name="Machado C.R."/>
            <person name="de Almeida Soares C.M."/>
            <person name="Probst C.M."/>
            <person name="de Menezes C.B."/>
            <person name="Thompson C.E."/>
            <person name="Bartholomeu D.C."/>
            <person name="Gradia D.F."/>
            <person name="Pavoni D.P."/>
            <person name="Grisard E.C."/>
            <person name="Fantinatti-Garboggini F."/>
            <person name="Marchini F.K."/>
            <person name="Rodrigues-Luiz G.F."/>
            <person name="Wagner G."/>
            <person name="Goldman G.H."/>
            <person name="Fietto J.L."/>
            <person name="Elias M.C."/>
            <person name="Goldman M.H."/>
            <person name="Sagot M.F."/>
            <person name="Pereira M."/>
            <person name="Stoco P.H."/>
            <person name="de Mendonca-Neto R.P."/>
            <person name="Teixeira S.M."/>
            <person name="Maciel T.E."/>
            <person name="de Oliveira Mendes T.A."/>
            <person name="Urmenyi T.P."/>
            <person name="de Souza W."/>
            <person name="Schenkman S."/>
            <person name="de Vasconcelos A.T."/>
        </authorList>
    </citation>
    <scope>NUCLEOTIDE SEQUENCE [LARGE SCALE GENOMIC DNA]</scope>
</reference>
<accession>S9WER9</accession>
<keyword evidence="3" id="KW-0479">Metal-binding</keyword>